<evidence type="ECO:0000256" key="7">
    <source>
        <dbReference type="RuleBase" id="RU079119"/>
    </source>
</evidence>
<keyword evidence="6 7" id="KW-0012">Acyltransferase</keyword>
<evidence type="ECO:0000256" key="4">
    <source>
        <dbReference type="ARBA" id="ARBA00022989"/>
    </source>
</evidence>
<evidence type="ECO:0000256" key="2">
    <source>
        <dbReference type="ARBA" id="ARBA00022679"/>
    </source>
</evidence>
<keyword evidence="3 7" id="KW-0812">Transmembrane</keyword>
<keyword evidence="9" id="KW-1185">Reference proteome</keyword>
<evidence type="ECO:0000259" key="8">
    <source>
        <dbReference type="Pfam" id="PF01529"/>
    </source>
</evidence>
<dbReference type="Proteomes" id="UP000887574">
    <property type="component" value="Unplaced"/>
</dbReference>
<dbReference type="WBParaSite" id="jg16882">
    <property type="protein sequence ID" value="jg16882"/>
    <property type="gene ID" value="jg16882"/>
</dbReference>
<keyword evidence="4 7" id="KW-1133">Transmembrane helix</keyword>
<feature type="transmembrane region" description="Helical" evidence="7">
    <location>
        <begin position="131"/>
        <end position="164"/>
    </location>
</feature>
<comment type="subcellular location">
    <subcellularLocation>
        <location evidence="1">Membrane</location>
        <topology evidence="1">Multi-pass membrane protein</topology>
    </subcellularLocation>
</comment>
<evidence type="ECO:0000256" key="3">
    <source>
        <dbReference type="ARBA" id="ARBA00022692"/>
    </source>
</evidence>
<reference evidence="10" key="1">
    <citation type="submission" date="2022-11" db="UniProtKB">
        <authorList>
            <consortium name="WormBaseParasite"/>
        </authorList>
    </citation>
    <scope>IDENTIFICATION</scope>
</reference>
<dbReference type="PANTHER" id="PTHR12246">
    <property type="entry name" value="PALMITOYLTRANSFERASE ZDHHC16"/>
    <property type="match status" value="1"/>
</dbReference>
<evidence type="ECO:0000313" key="9">
    <source>
        <dbReference type="Proteomes" id="UP000887574"/>
    </source>
</evidence>
<dbReference type="EC" id="2.3.1.225" evidence="7"/>
<dbReference type="AlphaFoldDB" id="A0A915D8K8"/>
<feature type="domain" description="Palmitoyltransferase DHHC" evidence="8">
    <location>
        <begin position="38"/>
        <end position="163"/>
    </location>
</feature>
<evidence type="ECO:0000256" key="6">
    <source>
        <dbReference type="ARBA" id="ARBA00023315"/>
    </source>
</evidence>
<name>A0A915D8K8_9BILA</name>
<dbReference type="GO" id="GO:0019706">
    <property type="term" value="F:protein-cysteine S-palmitoyltransferase activity"/>
    <property type="evidence" value="ECO:0007669"/>
    <property type="project" value="UniProtKB-EC"/>
</dbReference>
<keyword evidence="5 7" id="KW-0472">Membrane</keyword>
<organism evidence="9 10">
    <name type="scientific">Ditylenchus dipsaci</name>
    <dbReference type="NCBI Taxonomy" id="166011"/>
    <lineage>
        <taxon>Eukaryota</taxon>
        <taxon>Metazoa</taxon>
        <taxon>Ecdysozoa</taxon>
        <taxon>Nematoda</taxon>
        <taxon>Chromadorea</taxon>
        <taxon>Rhabditida</taxon>
        <taxon>Tylenchina</taxon>
        <taxon>Tylenchomorpha</taxon>
        <taxon>Sphaerularioidea</taxon>
        <taxon>Anguinidae</taxon>
        <taxon>Anguininae</taxon>
        <taxon>Ditylenchus</taxon>
    </lineage>
</organism>
<dbReference type="PROSITE" id="PS50216">
    <property type="entry name" value="DHHC"/>
    <property type="match status" value="1"/>
</dbReference>
<dbReference type="InterPro" id="IPR039859">
    <property type="entry name" value="PFA4/ZDH16/20/ERF2-like"/>
</dbReference>
<proteinExistence type="inferred from homology"/>
<sequence length="214" mass="24393">MVVLDISCYFCSLLNDKYYLPLSQSQHDAPGNPPKSSQLPLCRHCQNHKPPGVHHCAICNECIVKMDHHCIWVNQCVGAKNHRHFLQFLAFIVTGCATFTVGAFNTFYHNYWRPTSNQVYCNSELTNLPCVFSYFLCALVFLLVGGLFWWNFVLISAGTTYIGILKEDISRQLDEFFGSETVKTFIRHILIPSGHHAHINHKLEEQPFTGTTVV</sequence>
<comment type="similarity">
    <text evidence="7">Belongs to the DHHC palmitoyltransferase family.</text>
</comment>
<dbReference type="InterPro" id="IPR001594">
    <property type="entry name" value="Palmitoyltrfase_DHHC"/>
</dbReference>
<accession>A0A915D8K8</accession>
<comment type="catalytic activity">
    <reaction evidence="7">
        <text>L-cysteinyl-[protein] + hexadecanoyl-CoA = S-hexadecanoyl-L-cysteinyl-[protein] + CoA</text>
        <dbReference type="Rhea" id="RHEA:36683"/>
        <dbReference type="Rhea" id="RHEA-COMP:10131"/>
        <dbReference type="Rhea" id="RHEA-COMP:11032"/>
        <dbReference type="ChEBI" id="CHEBI:29950"/>
        <dbReference type="ChEBI" id="CHEBI:57287"/>
        <dbReference type="ChEBI" id="CHEBI:57379"/>
        <dbReference type="ChEBI" id="CHEBI:74151"/>
        <dbReference type="EC" id="2.3.1.225"/>
    </reaction>
</comment>
<protein>
    <recommendedName>
        <fullName evidence="7">Palmitoyltransferase</fullName>
        <ecNumber evidence="7">2.3.1.225</ecNumber>
    </recommendedName>
</protein>
<keyword evidence="2 7" id="KW-0808">Transferase</keyword>
<dbReference type="GO" id="GO:0016020">
    <property type="term" value="C:membrane"/>
    <property type="evidence" value="ECO:0007669"/>
    <property type="project" value="UniProtKB-SubCell"/>
</dbReference>
<dbReference type="Pfam" id="PF01529">
    <property type="entry name" value="DHHC"/>
    <property type="match status" value="1"/>
</dbReference>
<feature type="transmembrane region" description="Helical" evidence="7">
    <location>
        <begin position="88"/>
        <end position="111"/>
    </location>
</feature>
<evidence type="ECO:0000313" key="10">
    <source>
        <dbReference type="WBParaSite" id="jg16882"/>
    </source>
</evidence>
<evidence type="ECO:0000256" key="1">
    <source>
        <dbReference type="ARBA" id="ARBA00004141"/>
    </source>
</evidence>
<comment type="domain">
    <text evidence="7">The DHHC domain is required for palmitoyltransferase activity.</text>
</comment>
<evidence type="ECO:0000256" key="5">
    <source>
        <dbReference type="ARBA" id="ARBA00023136"/>
    </source>
</evidence>